<keyword evidence="1" id="KW-0472">Membrane</keyword>
<feature type="transmembrane region" description="Helical" evidence="1">
    <location>
        <begin position="127"/>
        <end position="144"/>
    </location>
</feature>
<dbReference type="EMBL" id="MDZC01000049">
    <property type="protein sequence ID" value="OGX86513.1"/>
    <property type="molecule type" value="Genomic_DNA"/>
</dbReference>
<feature type="transmembrane region" description="Helical" evidence="1">
    <location>
        <begin position="40"/>
        <end position="58"/>
    </location>
</feature>
<dbReference type="InterPro" id="IPR010721">
    <property type="entry name" value="UstE-like"/>
</dbReference>
<dbReference type="Pfam" id="PF06966">
    <property type="entry name" value="DUF1295"/>
    <property type="match status" value="1"/>
</dbReference>
<evidence type="ECO:0000313" key="3">
    <source>
        <dbReference type="Proteomes" id="UP000177791"/>
    </source>
</evidence>
<evidence type="ECO:0000256" key="1">
    <source>
        <dbReference type="SAM" id="Phobius"/>
    </source>
</evidence>
<sequence length="204" mass="22800">MLLLAFYWTIYFALHSLLATTWVKSAAAWQFPRAVRFYRLAYNQVSVWGFLLILRYQTQLPSTLFFAPGPLVMAMGYVLLVLGVLVCIAALRGYDLAEFAGWAYVRRGTAAADGTLRIAGLNRLVRHPLYLGLLLGLAGFWLLAPSDVRSIFVGCNVAYVLVGTRLEERKLLARFGAAYARYQARVPQLLPLKWRTTPPGNAPS</sequence>
<keyword evidence="3" id="KW-1185">Reference proteome</keyword>
<proteinExistence type="predicted"/>
<evidence type="ECO:0008006" key="4">
    <source>
        <dbReference type="Google" id="ProtNLM"/>
    </source>
</evidence>
<protein>
    <recommendedName>
        <fullName evidence="4">NnrU domain-containing protein</fullName>
    </recommendedName>
</protein>
<name>A0A1G1T6K4_9BACT</name>
<reference evidence="2 3" key="1">
    <citation type="submission" date="2016-08" db="EMBL/GenBank/DDBJ databases">
        <title>Hymenobacter coccineus sp. nov., Hymenobacter lapidarius sp. nov. and Hymenobacter glacialis sp. nov., isolated from Antarctic soil.</title>
        <authorList>
            <person name="Sedlacek I."/>
            <person name="Kralova S."/>
            <person name="Kyrova K."/>
            <person name="Maslanova I."/>
            <person name="Stankova E."/>
            <person name="Vrbovska V."/>
            <person name="Nemec M."/>
            <person name="Bartak M."/>
            <person name="Svec P."/>
            <person name="Busse H.-J."/>
            <person name="Pantucek R."/>
        </authorList>
    </citation>
    <scope>NUCLEOTIDE SEQUENCE [LARGE SCALE GENOMIC DNA]</scope>
    <source>
        <strain evidence="2 3">CCM 8648</strain>
    </source>
</reference>
<organism evidence="2 3">
    <name type="scientific">Hymenobacter glacialis</name>
    <dbReference type="NCBI Taxonomy" id="1908236"/>
    <lineage>
        <taxon>Bacteria</taxon>
        <taxon>Pseudomonadati</taxon>
        <taxon>Bacteroidota</taxon>
        <taxon>Cytophagia</taxon>
        <taxon>Cytophagales</taxon>
        <taxon>Hymenobacteraceae</taxon>
        <taxon>Hymenobacter</taxon>
    </lineage>
</organism>
<comment type="caution">
    <text evidence="2">The sequence shown here is derived from an EMBL/GenBank/DDBJ whole genome shotgun (WGS) entry which is preliminary data.</text>
</comment>
<gene>
    <name evidence="2" type="ORF">BEN48_12855</name>
</gene>
<keyword evidence="1" id="KW-1133">Transmembrane helix</keyword>
<feature type="transmembrane region" description="Helical" evidence="1">
    <location>
        <begin position="6"/>
        <end position="28"/>
    </location>
</feature>
<dbReference type="OrthoDB" id="9809773at2"/>
<dbReference type="AlphaFoldDB" id="A0A1G1T6K4"/>
<keyword evidence="1" id="KW-0812">Transmembrane</keyword>
<dbReference type="Proteomes" id="UP000177791">
    <property type="component" value="Unassembled WGS sequence"/>
</dbReference>
<dbReference type="Gene3D" id="1.20.120.1630">
    <property type="match status" value="1"/>
</dbReference>
<feature type="transmembrane region" description="Helical" evidence="1">
    <location>
        <begin position="70"/>
        <end position="91"/>
    </location>
</feature>
<accession>A0A1G1T6K4</accession>
<dbReference type="RefSeq" id="WP_070733783.1">
    <property type="nucleotide sequence ID" value="NZ_MDZC01000049.1"/>
</dbReference>
<dbReference type="STRING" id="1908236.BEN48_12855"/>
<evidence type="ECO:0000313" key="2">
    <source>
        <dbReference type="EMBL" id="OGX86513.1"/>
    </source>
</evidence>